<sequence>MADDDPHARAHAYSSQMGGGVLARAREALKQGQYSDAVRACKQLLKQDRSNDEAYVVLGLALLASGQHLDQAEMSFRRATALNPSSLSAWRGLVDYCEVIGDSVKLIEASGQAAKIAQSAGDHGQYEEFMRKLAFGYAATSKHLEAQAMWQELRTSPFTSEAVKLEAIRGLVDSGAALMEERIQEDYKLRIGQIDASKDHLSSLHNEVTYREAEMAWAGGESCKVLVSQLEEIINYYPFSQHFHILLLSLLRRRLLAESASSGQELKTAKIKLFQHSVATLFLCQSKTAMEVAFAMIEEDDLDALFLDLQMEHLRQLKHDRRACLLWLGTHIAHIYPQNRFSFAAIAVALAQSSSLDGKRFAYDQASLMEGNSISGWKFLAEVKVSDGAFESAVDFIRHGLQAIVCLRHTYGLSLKTAELQLRMLLAHTLHLRNCHTEAKECFQQLAQDAEKFPGKEGPVIAASALEGMAKIAVAEGNWEEGISRLKAVLSYDGDNHWALAELGWLEFQKGIFSQARVKLEKAVTLCPNIAIYHYKLGLLYWKAGEDSQLSKERALGCLLRAAQLNPSQTDVFHHLGHLYRDVGDVRRAIRCYQKAISLNAEDEEAGEALCDALHSGAQDVLLTAICREASQKSAHAFWAWRHLGFLQQVCQKDWSEAVVSLQYALRGYPKDAELWEALGLAYQQLGMLTASLKAYGRVLVLGSSSTLFSMLQSGNILLSLALYQKAIDTFRTTLESVPNLLGAKYGLAASLLGRARECVGQAAYGWGAKLLEEASELASRCAHDFGTLIGAWKLLGDIEVEYAQALPCELWGVEDGDISMQPKVVGAIVNSWYERRTNAAKHAVQAYQHALHLDPSQAVLYADLGIAFKLLYSINRAGRGSPFSRCHADTVICGGLHLDPVNPNIWATFGMLNEHRGMQQHAYIQALRLDGNHAVSWAELGQLYVKEGDDDLAKQSFERARAANPKLALPWAGMSVIHSLKDRNLDLEEAFASCLYAVTLSPLVEYRLGLAKAAAETKQLHLSQVYASIHQAVLHSPDQLEALNLLGLACESRGLMETAIRSFHLAHVMLTEFEDGKSLTRSYKDVAVSLNLARAFLKSGNTIAAVREYRKLDSTGNLQNEPEGQQCFALSLWKSGHHEEGLKIAKQAVKAATLGTKHHAAAVRLVCQFLYHLSGSASTLEEIWKLPREVFSDKSFGYTAMAITIATDRDDLLHQVLQKCTVLLEMENAPKTHTLLAAGKQFTQSQYESQDKSGACNRKSEATLSCLVKALHLYPHSLLLRSQLAKSLLSFSKGFKASLAARCSLSCVLRKAEDTQDDVLYSTLADAALACSPCSGMQPILTISTCSSDGEYHISVLQMLRRWLHREPWNLMAKYSVILTLMQQAREQRFPSQLCESIVRMSDTAIAMLPLNKQGNPFLSYMHVQLLLCASECSLHSEDHAKAIELAVTASRLKVNPSNISYAFLQLARCYGLRQDHSAQEFELKNWQMHSSRDDVLGQLLMADLQLKNVSKSQKCAITAIRKHAILEKNHEENFVWLALLQLVLAHAFIQAGDLSAAEIAATEASKLWPENLALHLFHGSICMELAKLGFAVEYVSSAISSLQKVSHGKHGVMPIANALLAKAHASKAPSTSTGLARWESYVRKEWAVWPPDLRPAEIYFQMGLLARQANGSSQSNAECPEICETVRSWMQKAVHMNPACDRYWVIVGQMKEQSTANHTALETPT</sequence>
<organism evidence="1 2">
    <name type="scientific">Diphasiastrum complanatum</name>
    <name type="common">Issler's clubmoss</name>
    <name type="synonym">Lycopodium complanatum</name>
    <dbReference type="NCBI Taxonomy" id="34168"/>
    <lineage>
        <taxon>Eukaryota</taxon>
        <taxon>Viridiplantae</taxon>
        <taxon>Streptophyta</taxon>
        <taxon>Embryophyta</taxon>
        <taxon>Tracheophyta</taxon>
        <taxon>Lycopodiopsida</taxon>
        <taxon>Lycopodiales</taxon>
        <taxon>Lycopodiaceae</taxon>
        <taxon>Lycopodioideae</taxon>
        <taxon>Diphasiastrum</taxon>
    </lineage>
</organism>
<evidence type="ECO:0000313" key="2">
    <source>
        <dbReference type="Proteomes" id="UP001162992"/>
    </source>
</evidence>
<comment type="caution">
    <text evidence="1">The sequence shown here is derived from an EMBL/GenBank/DDBJ whole genome shotgun (WGS) entry which is preliminary data.</text>
</comment>
<proteinExistence type="predicted"/>
<protein>
    <submittedName>
        <fullName evidence="1">Uncharacterized protein</fullName>
    </submittedName>
</protein>
<dbReference type="EMBL" id="CM055112">
    <property type="protein sequence ID" value="KAJ7518222.1"/>
    <property type="molecule type" value="Genomic_DNA"/>
</dbReference>
<gene>
    <name evidence="1" type="ORF">O6H91_21G059300</name>
</gene>
<dbReference type="Proteomes" id="UP001162992">
    <property type="component" value="Chromosome 21"/>
</dbReference>
<accession>A0ACC2AM56</accession>
<keyword evidence="2" id="KW-1185">Reference proteome</keyword>
<evidence type="ECO:0000313" key="1">
    <source>
        <dbReference type="EMBL" id="KAJ7518222.1"/>
    </source>
</evidence>
<name>A0ACC2AM56_DIPCM</name>
<reference evidence="2" key="1">
    <citation type="journal article" date="2024" name="Proc. Natl. Acad. Sci. U.S.A.">
        <title>Extraordinary preservation of gene collinearity over three hundred million years revealed in homosporous lycophytes.</title>
        <authorList>
            <person name="Li C."/>
            <person name="Wickell D."/>
            <person name="Kuo L.Y."/>
            <person name="Chen X."/>
            <person name="Nie B."/>
            <person name="Liao X."/>
            <person name="Peng D."/>
            <person name="Ji J."/>
            <person name="Jenkins J."/>
            <person name="Williams M."/>
            <person name="Shu S."/>
            <person name="Plott C."/>
            <person name="Barry K."/>
            <person name="Rajasekar S."/>
            <person name="Grimwood J."/>
            <person name="Han X."/>
            <person name="Sun S."/>
            <person name="Hou Z."/>
            <person name="He W."/>
            <person name="Dai G."/>
            <person name="Sun C."/>
            <person name="Schmutz J."/>
            <person name="Leebens-Mack J.H."/>
            <person name="Li F.W."/>
            <person name="Wang L."/>
        </authorList>
    </citation>
    <scope>NUCLEOTIDE SEQUENCE [LARGE SCALE GENOMIC DNA]</scope>
    <source>
        <strain evidence="2">cv. PW_Plant_1</strain>
    </source>
</reference>